<dbReference type="EMBL" id="UGCU01000001">
    <property type="protein sequence ID" value="STJ09565.1"/>
    <property type="molecule type" value="Genomic_DNA"/>
</dbReference>
<dbReference type="PANTHER" id="PTHR43609">
    <property type="entry name" value="ACETYL-COA HYDROLASE"/>
    <property type="match status" value="1"/>
</dbReference>
<keyword evidence="2" id="KW-0378">Hydrolase</keyword>
<dbReference type="Proteomes" id="UP000254495">
    <property type="component" value="Unassembled WGS sequence"/>
</dbReference>
<keyword evidence="2" id="KW-0808">Transferase</keyword>
<accession>A0A377AP75</accession>
<name>A0A377AP75_ECOLX</name>
<dbReference type="InterPro" id="IPR046433">
    <property type="entry name" value="ActCoA_hydro"/>
</dbReference>
<evidence type="ECO:0000313" key="2">
    <source>
        <dbReference type="EMBL" id="STJ09565.1"/>
    </source>
</evidence>
<dbReference type="Pfam" id="PF13336">
    <property type="entry name" value="AcetylCoA_hyd_C"/>
    <property type="match status" value="1"/>
</dbReference>
<organism evidence="2 3">
    <name type="scientific">Escherichia coli</name>
    <dbReference type="NCBI Taxonomy" id="562"/>
    <lineage>
        <taxon>Bacteria</taxon>
        <taxon>Pseudomonadati</taxon>
        <taxon>Pseudomonadota</taxon>
        <taxon>Gammaproteobacteria</taxon>
        <taxon>Enterobacterales</taxon>
        <taxon>Enterobacteriaceae</taxon>
        <taxon>Escherichia</taxon>
    </lineage>
</organism>
<dbReference type="SUPFAM" id="SSF100950">
    <property type="entry name" value="NagB/RpiA/CoA transferase-like"/>
    <property type="match status" value="1"/>
</dbReference>
<evidence type="ECO:0000259" key="1">
    <source>
        <dbReference type="Pfam" id="PF13336"/>
    </source>
</evidence>
<gene>
    <name evidence="2" type="primary">scpC_1</name>
    <name evidence="2" type="ORF">NCTC9077_01191</name>
</gene>
<dbReference type="InterPro" id="IPR038460">
    <property type="entry name" value="AcetylCoA_hyd_C_sf"/>
</dbReference>
<dbReference type="AlphaFoldDB" id="A0A377AP75"/>
<proteinExistence type="predicted"/>
<reference evidence="2 3" key="1">
    <citation type="submission" date="2018-06" db="EMBL/GenBank/DDBJ databases">
        <authorList>
            <consortium name="Pathogen Informatics"/>
            <person name="Doyle S."/>
        </authorList>
    </citation>
    <scope>NUCLEOTIDE SEQUENCE [LARGE SCALE GENOMIC DNA]</scope>
    <source>
        <strain evidence="2 3">NCTC9077</strain>
    </source>
</reference>
<sequence>MNGIGGSGDFERNAYLSIFMAPSIAKEGKISTVVPMCSHVDHSEHSVKVIITEQGIADLRGLSPLQRARTIIDNCAHPMYRDYLHRYLENAPGGHIHHDLSHVFDLHRNLIATGSMLG</sequence>
<dbReference type="GO" id="GO:0003986">
    <property type="term" value="F:acetyl-CoA hydrolase activity"/>
    <property type="evidence" value="ECO:0007669"/>
    <property type="project" value="TreeGrafter"/>
</dbReference>
<feature type="domain" description="Acetyl-CoA hydrolase/transferase C-terminal" evidence="1">
    <location>
        <begin position="1"/>
        <end position="87"/>
    </location>
</feature>
<dbReference type="InterPro" id="IPR026888">
    <property type="entry name" value="AcetylCoA_hyd_C"/>
</dbReference>
<dbReference type="GO" id="GO:0008775">
    <property type="term" value="F:acetate CoA-transferase activity"/>
    <property type="evidence" value="ECO:0007669"/>
    <property type="project" value="InterPro"/>
</dbReference>
<evidence type="ECO:0000313" key="3">
    <source>
        <dbReference type="Proteomes" id="UP000254495"/>
    </source>
</evidence>
<dbReference type="PANTHER" id="PTHR43609:SF1">
    <property type="entry name" value="ACETYL-COA HYDROLASE"/>
    <property type="match status" value="1"/>
</dbReference>
<protein>
    <submittedName>
        <fullName evidence="2">Putative acetyl-CoA hydrolase/transferase</fullName>
        <ecNumber evidence="2">2.8.3.-</ecNumber>
    </submittedName>
</protein>
<dbReference type="Gene3D" id="3.40.1080.20">
    <property type="entry name" value="Acetyl-CoA hydrolase/transferase C-terminal domain"/>
    <property type="match status" value="1"/>
</dbReference>
<dbReference type="InterPro" id="IPR037171">
    <property type="entry name" value="NagB/RpiA_transferase-like"/>
</dbReference>
<dbReference type="EC" id="2.8.3.-" evidence="2"/>
<dbReference type="GO" id="GO:0006083">
    <property type="term" value="P:acetate metabolic process"/>
    <property type="evidence" value="ECO:0007669"/>
    <property type="project" value="InterPro"/>
</dbReference>